<feature type="non-terminal residue" evidence="1">
    <location>
        <position position="1"/>
    </location>
</feature>
<organism evidence="1 2">
    <name type="scientific">Streblomastix strix</name>
    <dbReference type="NCBI Taxonomy" id="222440"/>
    <lineage>
        <taxon>Eukaryota</taxon>
        <taxon>Metamonada</taxon>
        <taxon>Preaxostyla</taxon>
        <taxon>Oxymonadida</taxon>
        <taxon>Streblomastigidae</taxon>
        <taxon>Streblomastix</taxon>
    </lineage>
</organism>
<comment type="caution">
    <text evidence="1">The sequence shown here is derived from an EMBL/GenBank/DDBJ whole genome shotgun (WGS) entry which is preliminary data.</text>
</comment>
<dbReference type="Proteomes" id="UP000324800">
    <property type="component" value="Unassembled WGS sequence"/>
</dbReference>
<gene>
    <name evidence="1" type="ORF">EZS28_055053</name>
</gene>
<protein>
    <submittedName>
        <fullName evidence="1">Uncharacterized protein</fullName>
    </submittedName>
</protein>
<sequence>NDPELKSTINDEFDADIMNSIDLIDCEFEFGFDEEFDQIEGDDIKEGNEDDECYCQFAGKNQLAPFVIAKPLNHLNGQE</sequence>
<dbReference type="EMBL" id="SNRW01046510">
    <property type="protein sequence ID" value="KAA6317716.1"/>
    <property type="molecule type" value="Genomic_DNA"/>
</dbReference>
<name>A0A5J4Q6Y9_9EUKA</name>
<evidence type="ECO:0000313" key="2">
    <source>
        <dbReference type="Proteomes" id="UP000324800"/>
    </source>
</evidence>
<accession>A0A5J4Q6Y9</accession>
<proteinExistence type="predicted"/>
<dbReference type="AlphaFoldDB" id="A0A5J4Q6Y9"/>
<reference evidence="1 2" key="1">
    <citation type="submission" date="2019-03" db="EMBL/GenBank/DDBJ databases">
        <title>Single cell metagenomics reveals metabolic interactions within the superorganism composed of flagellate Streblomastix strix and complex community of Bacteroidetes bacteria on its surface.</title>
        <authorList>
            <person name="Treitli S.C."/>
            <person name="Kolisko M."/>
            <person name="Husnik F."/>
            <person name="Keeling P."/>
            <person name="Hampl V."/>
        </authorList>
    </citation>
    <scope>NUCLEOTIDE SEQUENCE [LARGE SCALE GENOMIC DNA]</scope>
    <source>
        <strain evidence="1">ST1C</strain>
    </source>
</reference>
<evidence type="ECO:0000313" key="1">
    <source>
        <dbReference type="EMBL" id="KAA6317716.1"/>
    </source>
</evidence>